<evidence type="ECO:0000313" key="18">
    <source>
        <dbReference type="EMBL" id="KAF2117364.1"/>
    </source>
</evidence>
<comment type="similarity">
    <text evidence="2">Belongs to the patched family.</text>
</comment>
<dbReference type="PANTHER" id="PTHR45727">
    <property type="entry name" value="NPC INTRACELLULAR CHOLESTEROL TRANSPORTER 1"/>
    <property type="match status" value="1"/>
</dbReference>
<proteinExistence type="inferred from homology"/>
<keyword evidence="6 16" id="KW-0732">Signal</keyword>
<keyword evidence="13" id="KW-0325">Glycoprotein</keyword>
<dbReference type="PROSITE" id="PS50156">
    <property type="entry name" value="SSD"/>
    <property type="match status" value="1"/>
</dbReference>
<feature type="transmembrane region" description="Helical" evidence="15">
    <location>
        <begin position="360"/>
        <end position="380"/>
    </location>
</feature>
<sequence length="1278" mass="140007">MRCAKGGWGAATAGVLSILAGAALAAGPDLTTKHEAGRCAIRGHCGSSGFFGPQLPCPDNGLAEAPGKEVKDKLVDICGDKWSDSKVCCNEEQLEALQTNLKRATPIISSCPACKENFFNLFCTFTCSPDQSLFINVTETEPKSDKFVVTELNHLVSNEYGAQFFNSCKDVKFGATNGKAMDFIGGGAKNFTQFLKFLGDKKFLGSPFQMDFPRPNATKFPELEPMNKTAYACNSTDEKYRCACEDCEGSCQAVELPEVSEDKECRVGLLPCLSFAVIIVYSVFLALLCTAIVGHVAYQKHSKHKNERMRLLQDLEPSDDEDEGDIVHNVGMLDRPTKHYFINTWCDRTFSRLGYVCARFPAITIVTSILVVVLMSLGWLRFTVETDPVRLWVAPDSAAAKEKAFFDDKFGPFFRAEQVFLVNDTGAAPGPVLSYDTLRWWFDIESMIARRKTLDGGLTLDDVCFKPTGDACVVQSVSGYYESKGGLTEGSWKETLVECVDNPSSCLPEFGQPLDPHLLFGGVKESVLDANALVITWVVKNYPEGTSEFERAMVWEDELKNWLLDVQANAPKHGLRVSFNTEVSLEQELSKSTNTDAKIIVVSYIIMFLYASLALGSTTLTARSLLRNPANALVQSKFMLGIVGIIIVLMSVSASVGLFSAAGIKVTLIIAEVIPFLVLAVGVDNIFLIVHEFERVNISHPEGTVPERVSRALGRMGPSILLSATTETAAFALGCAVGMPAVRNFAAYAAGAVFINAILQVTMFIAVLSLNQQRVEANRADCFPCVKVRRADSGYLNGGSGHGAGEEGGLQRFIRKTYAPAILGKKTKVGIIALFFGIFTASLALFPKVQLGLDQRIAVPSDSYLIPYFNDLYDYFDAGPPVYFVAKDLNVTQKKHQKEICGRFTTCNVYSLANLIEAERKRSEVSYLGASAANWFDDFFLWLNPDNDKCCLDDNGDPCFANRRPPWSINLQGMPEGEEFMYYLNKWIKAPTNEECPLGGAAAYGDALVIDNEHLTVEASHFRTSHTPLRSQNDFINAYKAARRIANEISDEVGAEVFPYSKFYIFFDQYTTIVKLAGALIGSALAATLVINTVLLGSIQTAIVVTLVVAMTISAIIGSMAVIGVSLNAVSLVNLIICVGISVEFTAHIARAFTFPSRATMERAPRHRFRGLDARAWTAMVNVASSVISGITITKILGVGVLAFTRSKIFEIYYFRVWVALVLWAATHALVLLPVLLSLFGGRGYVDPESDGGLEQDLRSRQYPALLGEDEDEYDSDY</sequence>
<evidence type="ECO:0000256" key="6">
    <source>
        <dbReference type="ARBA" id="ARBA00022729"/>
    </source>
</evidence>
<evidence type="ECO:0000256" key="1">
    <source>
        <dbReference type="ARBA" id="ARBA00004127"/>
    </source>
</evidence>
<evidence type="ECO:0000256" key="16">
    <source>
        <dbReference type="SAM" id="SignalP"/>
    </source>
</evidence>
<keyword evidence="9" id="KW-0443">Lipid metabolism</keyword>
<evidence type="ECO:0000256" key="12">
    <source>
        <dbReference type="ARBA" id="ARBA00023166"/>
    </source>
</evidence>
<dbReference type="InterPro" id="IPR053956">
    <property type="entry name" value="NPC1_MLD"/>
</dbReference>
<feature type="transmembrane region" description="Helical" evidence="15">
    <location>
        <begin position="601"/>
        <end position="626"/>
    </location>
</feature>
<dbReference type="NCBIfam" id="TIGR00917">
    <property type="entry name" value="2A060601"/>
    <property type="match status" value="1"/>
</dbReference>
<keyword evidence="12" id="KW-1207">Sterol metabolism</keyword>
<evidence type="ECO:0000256" key="10">
    <source>
        <dbReference type="ARBA" id="ARBA00023136"/>
    </source>
</evidence>
<feature type="transmembrane region" description="Helical" evidence="15">
    <location>
        <begin position="1076"/>
        <end position="1096"/>
    </location>
</feature>
<evidence type="ECO:0000256" key="8">
    <source>
        <dbReference type="ARBA" id="ARBA00023055"/>
    </source>
</evidence>
<dbReference type="FunFam" id="1.20.1640.10:FF:000029">
    <property type="entry name" value="Putative Patched sphingolipid transporter"/>
    <property type="match status" value="1"/>
</dbReference>
<feature type="transmembrane region" description="Helical" evidence="15">
    <location>
        <begin position="829"/>
        <end position="846"/>
    </location>
</feature>
<dbReference type="GO" id="GO:0016020">
    <property type="term" value="C:membrane"/>
    <property type="evidence" value="ECO:0007669"/>
    <property type="project" value="InterPro"/>
</dbReference>
<dbReference type="AlphaFoldDB" id="A0A6A5ZE75"/>
<dbReference type="GO" id="GO:0008203">
    <property type="term" value="P:cholesterol metabolic process"/>
    <property type="evidence" value="ECO:0007669"/>
    <property type="project" value="UniProtKB-KW"/>
</dbReference>
<dbReference type="GO" id="GO:0012505">
    <property type="term" value="C:endomembrane system"/>
    <property type="evidence" value="ECO:0007669"/>
    <property type="project" value="UniProtKB-SubCell"/>
</dbReference>
<evidence type="ECO:0000259" key="17">
    <source>
        <dbReference type="PROSITE" id="PS50156"/>
    </source>
</evidence>
<keyword evidence="5 15" id="KW-0812">Transmembrane</keyword>
<keyword evidence="3" id="KW-0813">Transport</keyword>
<keyword evidence="19" id="KW-1185">Reference proteome</keyword>
<evidence type="ECO:0000256" key="3">
    <source>
        <dbReference type="ARBA" id="ARBA00022448"/>
    </source>
</evidence>
<keyword evidence="7 15" id="KW-1133">Transmembrane helix</keyword>
<feature type="transmembrane region" description="Helical" evidence="15">
    <location>
        <begin position="638"/>
        <end position="662"/>
    </location>
</feature>
<feature type="transmembrane region" description="Helical" evidence="15">
    <location>
        <begin position="668"/>
        <end position="690"/>
    </location>
</feature>
<dbReference type="GO" id="GO:0015918">
    <property type="term" value="P:sterol transport"/>
    <property type="evidence" value="ECO:0007669"/>
    <property type="project" value="TreeGrafter"/>
</dbReference>
<protein>
    <submittedName>
        <fullName evidence="18">Sterol-sensing domain of SREBP cleavage-activation-domain-containing protein</fullName>
    </submittedName>
</protein>
<evidence type="ECO:0000256" key="13">
    <source>
        <dbReference type="ARBA" id="ARBA00023180"/>
    </source>
</evidence>
<evidence type="ECO:0000256" key="9">
    <source>
        <dbReference type="ARBA" id="ARBA00023098"/>
    </source>
</evidence>
<name>A0A6A5ZE75_9PLEO</name>
<feature type="transmembrane region" description="Helical" evidence="15">
    <location>
        <begin position="745"/>
        <end position="770"/>
    </location>
</feature>
<feature type="transmembrane region" description="Helical" evidence="15">
    <location>
        <begin position="1217"/>
        <end position="1240"/>
    </location>
</feature>
<feature type="transmembrane region" description="Helical" evidence="15">
    <location>
        <begin position="1103"/>
        <end position="1126"/>
    </location>
</feature>
<comment type="subcellular location">
    <subcellularLocation>
        <location evidence="1">Endomembrane system</location>
        <topology evidence="1">Multi-pass membrane protein</topology>
    </subcellularLocation>
</comment>
<dbReference type="InterPro" id="IPR000731">
    <property type="entry name" value="SSD"/>
</dbReference>
<feature type="transmembrane region" description="Helical" evidence="15">
    <location>
        <begin position="273"/>
        <end position="298"/>
    </location>
</feature>
<dbReference type="GO" id="GO:0032934">
    <property type="term" value="F:sterol binding"/>
    <property type="evidence" value="ECO:0007669"/>
    <property type="project" value="TreeGrafter"/>
</dbReference>
<dbReference type="InterPro" id="IPR004765">
    <property type="entry name" value="NPC1-like"/>
</dbReference>
<evidence type="ECO:0000313" key="19">
    <source>
        <dbReference type="Proteomes" id="UP000799770"/>
    </source>
</evidence>
<dbReference type="Pfam" id="PF12349">
    <property type="entry name" value="Sterol-sensing"/>
    <property type="match status" value="1"/>
</dbReference>
<evidence type="ECO:0000256" key="4">
    <source>
        <dbReference type="ARBA" id="ARBA00022548"/>
    </source>
</evidence>
<dbReference type="Proteomes" id="UP000799770">
    <property type="component" value="Unassembled WGS sequence"/>
</dbReference>
<feature type="transmembrane region" description="Helical" evidence="15">
    <location>
        <begin position="1176"/>
        <end position="1205"/>
    </location>
</feature>
<dbReference type="EMBL" id="ML977319">
    <property type="protein sequence ID" value="KAF2117364.1"/>
    <property type="molecule type" value="Genomic_DNA"/>
</dbReference>
<keyword evidence="14" id="KW-0753">Steroid metabolism</keyword>
<reference evidence="18" key="1">
    <citation type="journal article" date="2020" name="Stud. Mycol.">
        <title>101 Dothideomycetes genomes: a test case for predicting lifestyles and emergence of pathogens.</title>
        <authorList>
            <person name="Haridas S."/>
            <person name="Albert R."/>
            <person name="Binder M."/>
            <person name="Bloem J."/>
            <person name="Labutti K."/>
            <person name="Salamov A."/>
            <person name="Andreopoulos B."/>
            <person name="Baker S."/>
            <person name="Barry K."/>
            <person name="Bills G."/>
            <person name="Bluhm B."/>
            <person name="Cannon C."/>
            <person name="Castanera R."/>
            <person name="Culley D."/>
            <person name="Daum C."/>
            <person name="Ezra D."/>
            <person name="Gonzalez J."/>
            <person name="Henrissat B."/>
            <person name="Kuo A."/>
            <person name="Liang C."/>
            <person name="Lipzen A."/>
            <person name="Lutzoni F."/>
            <person name="Magnuson J."/>
            <person name="Mondo S."/>
            <person name="Nolan M."/>
            <person name="Ohm R."/>
            <person name="Pangilinan J."/>
            <person name="Park H.-J."/>
            <person name="Ramirez L."/>
            <person name="Alfaro M."/>
            <person name="Sun H."/>
            <person name="Tritt A."/>
            <person name="Yoshinaga Y."/>
            <person name="Zwiers L.-H."/>
            <person name="Turgeon B."/>
            <person name="Goodwin S."/>
            <person name="Spatafora J."/>
            <person name="Crous P."/>
            <person name="Grigoriev I."/>
        </authorList>
    </citation>
    <scope>NUCLEOTIDE SEQUENCE</scope>
    <source>
        <strain evidence="18">CBS 627.86</strain>
    </source>
</reference>
<dbReference type="OrthoDB" id="6510177at2759"/>
<feature type="chain" id="PRO_5025671399" evidence="16">
    <location>
        <begin position="26"/>
        <end position="1278"/>
    </location>
</feature>
<feature type="signal peptide" evidence="16">
    <location>
        <begin position="1"/>
        <end position="25"/>
    </location>
</feature>
<dbReference type="Pfam" id="PF16414">
    <property type="entry name" value="NPC1_N"/>
    <property type="match status" value="1"/>
</dbReference>
<evidence type="ECO:0000256" key="7">
    <source>
        <dbReference type="ARBA" id="ARBA00022989"/>
    </source>
</evidence>
<accession>A0A6A5ZE75</accession>
<evidence type="ECO:0000256" key="2">
    <source>
        <dbReference type="ARBA" id="ARBA00005585"/>
    </source>
</evidence>
<keyword evidence="4" id="KW-0153">Cholesterol metabolism</keyword>
<keyword evidence="8" id="KW-0445">Lipid transport</keyword>
<dbReference type="PANTHER" id="PTHR45727:SF2">
    <property type="entry name" value="NPC INTRACELLULAR CHOLESTEROL TRANSPORTER 1"/>
    <property type="match status" value="1"/>
</dbReference>
<dbReference type="Gene3D" id="1.20.1640.10">
    <property type="entry name" value="Multidrug efflux transporter AcrB transmembrane domain"/>
    <property type="match status" value="2"/>
</dbReference>
<evidence type="ECO:0000256" key="14">
    <source>
        <dbReference type="ARBA" id="ARBA00023221"/>
    </source>
</evidence>
<keyword evidence="10 15" id="KW-0472">Membrane</keyword>
<evidence type="ECO:0000256" key="11">
    <source>
        <dbReference type="ARBA" id="ARBA00023157"/>
    </source>
</evidence>
<keyword evidence="11" id="KW-1015">Disulfide bond</keyword>
<dbReference type="InterPro" id="IPR032190">
    <property type="entry name" value="NPC1_N"/>
</dbReference>
<dbReference type="SUPFAM" id="SSF82866">
    <property type="entry name" value="Multidrug efflux transporter AcrB transmembrane domain"/>
    <property type="match status" value="2"/>
</dbReference>
<dbReference type="InterPro" id="IPR053958">
    <property type="entry name" value="HMGCR/SNAP/NPC1-like_SSD"/>
</dbReference>
<evidence type="ECO:0000256" key="15">
    <source>
        <dbReference type="SAM" id="Phobius"/>
    </source>
</evidence>
<organism evidence="18 19">
    <name type="scientific">Lophiotrema nucula</name>
    <dbReference type="NCBI Taxonomy" id="690887"/>
    <lineage>
        <taxon>Eukaryota</taxon>
        <taxon>Fungi</taxon>
        <taxon>Dikarya</taxon>
        <taxon>Ascomycota</taxon>
        <taxon>Pezizomycotina</taxon>
        <taxon>Dothideomycetes</taxon>
        <taxon>Pleosporomycetidae</taxon>
        <taxon>Pleosporales</taxon>
        <taxon>Lophiotremataceae</taxon>
        <taxon>Lophiotrema</taxon>
    </lineage>
</organism>
<dbReference type="FunFam" id="1.20.1640.10:FF:000008">
    <property type="entry name" value="NPC intracellular cholesterol transporter 1"/>
    <property type="match status" value="1"/>
</dbReference>
<evidence type="ECO:0000256" key="5">
    <source>
        <dbReference type="ARBA" id="ARBA00022692"/>
    </source>
</evidence>
<gene>
    <name evidence="18" type="ORF">BDV96DRAFT_571958</name>
</gene>
<dbReference type="Pfam" id="PF22314">
    <property type="entry name" value="NPC1_MLD"/>
    <property type="match status" value="1"/>
</dbReference>
<feature type="domain" description="SSD" evidence="17">
    <location>
        <begin position="596"/>
        <end position="770"/>
    </location>
</feature>
<feature type="transmembrane region" description="Helical" evidence="15">
    <location>
        <begin position="1132"/>
        <end position="1155"/>
    </location>
</feature>
<dbReference type="GO" id="GO:0005319">
    <property type="term" value="F:lipid transporter activity"/>
    <property type="evidence" value="ECO:0007669"/>
    <property type="project" value="InterPro"/>
</dbReference>